<gene>
    <name evidence="1" type="ORF">NCTC12078_01650</name>
</gene>
<evidence type="ECO:0000313" key="1">
    <source>
        <dbReference type="EMBL" id="VFB03634.1"/>
    </source>
</evidence>
<accession>A0A4V6IDI6</accession>
<dbReference type="AlphaFoldDB" id="A0A4V6IDI6"/>
<dbReference type="KEGG" id="ctai:NCTC12078_01650"/>
<proteinExistence type="predicted"/>
<evidence type="ECO:0008006" key="3">
    <source>
        <dbReference type="Google" id="ProtNLM"/>
    </source>
</evidence>
<evidence type="ECO:0000313" key="2">
    <source>
        <dbReference type="Proteomes" id="UP000290013"/>
    </source>
</evidence>
<reference evidence="1 2" key="1">
    <citation type="submission" date="2019-02" db="EMBL/GenBank/DDBJ databases">
        <authorList>
            <consortium name="Pathogen Informatics"/>
        </authorList>
    </citation>
    <scope>NUCLEOTIDE SEQUENCE [LARGE SCALE GENOMIC DNA]</scope>
    <source>
        <strain evidence="1 2">3012STDY6944375</strain>
    </source>
</reference>
<dbReference type="Proteomes" id="UP000290013">
    <property type="component" value="Chromosome"/>
</dbReference>
<name>A0A4V6IDI6_9FLAO</name>
<dbReference type="EMBL" id="LR215974">
    <property type="protein sequence ID" value="VFB03634.1"/>
    <property type="molecule type" value="Genomic_DNA"/>
</dbReference>
<protein>
    <recommendedName>
        <fullName evidence="3">YD repeat-containing protein</fullName>
    </recommendedName>
</protein>
<sequence length="955" mass="107456">MTVNKLSGLLLMICSFVLYGQAYESTIPGLNITAPTASGIASKIKSPSAISTGIPDIGIPFFTLPTHNKNVSINIGLSYHPNNTFMGSKASDVGLGWNVAGASNVIYREINPANGVPTDKYHFNFLGKTGSFQFRDMELSKITENIYRISATEIGTNLYSFKIIDEHGISYYFDILDNSYYFQEGNGGINKPFTGCYYLSRIENLQGDTLITFEYQQDNYTVPRFINTPTYMPIAVKSLKPSIITSVDFGSIHFDYTFNPNNRKSYQDPFQLNFIELKNKAGKKIEKFVIQSSETSIDYPIGLITEGPYAGCLTKDEQPKRLLFKILKYGTGSTFETTEIKYPMFYPGNNFDFLDYWTEYPNTDPSRKCFREEYKNPKYLGIGLLQSIKYPNGSEVKYTFEPNQYYVDKSNPDYAVSMPVYEVKDREAQYYEDVLFYPFDVPSGTTIGNFTLPHNPDLADGYSYLLFHLAVGELYTNDPFQTANGNYFINGALTGGIDGENGHKKYPPGQNTFSITGTGGKGTVIIKRVRYKSLPAENYITGNGVRIKKIEYLKNNVVEESLTKNFEYKRFDGTNKTSGYLNNIENVETVVYKNVKETTGVNQGYIKYYYRTLFDKTETPINSQDSLIITGNEMRYANILLNGLLEKKEIYDKNDLLIQKDTIISAMRSLNSSHVTVADYYGLTINVIRNGIVQNQKIFSTNYSQSGNYTNISETIRDINNFNIIYEKITGADGTVTESNITYPFGRSNRLWNANIRTIPVIVETKRNGTVISKGETKFENASHFYPTSQISFLPDNLSQSLQNVSYDIYDDKGNLVQFTAFPEVGSAGVPTTIIYGYNKTMPIAKIEGAKLSDIPSSLITAIVNASNDDANAPAAQEEAKEQALIAALNTFKNDAALENFMVTCYTYNPLVGITTTIPPNGMMELYKYDSFNRLLKVVDVNGNTVKEHQYNYKQ</sequence>
<dbReference type="RefSeq" id="WP_130914196.1">
    <property type="nucleotide sequence ID" value="NZ_LR215974.1"/>
</dbReference>
<organism evidence="1 2">
    <name type="scientific">Chryseobacterium taihuense</name>
    <dbReference type="NCBI Taxonomy" id="1141221"/>
    <lineage>
        <taxon>Bacteria</taxon>
        <taxon>Pseudomonadati</taxon>
        <taxon>Bacteroidota</taxon>
        <taxon>Flavobacteriia</taxon>
        <taxon>Flavobacteriales</taxon>
        <taxon>Weeksellaceae</taxon>
        <taxon>Chryseobacterium group</taxon>
        <taxon>Chryseobacterium</taxon>
    </lineage>
</organism>